<organism evidence="1 2">
    <name type="scientific">Mycobacterium florentinum</name>
    <dbReference type="NCBI Taxonomy" id="292462"/>
    <lineage>
        <taxon>Bacteria</taxon>
        <taxon>Bacillati</taxon>
        <taxon>Actinomycetota</taxon>
        <taxon>Actinomycetes</taxon>
        <taxon>Mycobacteriales</taxon>
        <taxon>Mycobacteriaceae</taxon>
        <taxon>Mycobacterium</taxon>
        <taxon>Mycobacterium simiae complex</taxon>
    </lineage>
</organism>
<dbReference type="EMBL" id="LQOV01000034">
    <property type="protein sequence ID" value="ORV47916.1"/>
    <property type="molecule type" value="Genomic_DNA"/>
</dbReference>
<dbReference type="Pfam" id="PF20120">
    <property type="entry name" value="DUF6510"/>
    <property type="match status" value="1"/>
</dbReference>
<protein>
    <submittedName>
        <fullName evidence="1">Uncharacterized protein</fullName>
    </submittedName>
</protein>
<evidence type="ECO:0000313" key="2">
    <source>
        <dbReference type="Proteomes" id="UP000193010"/>
    </source>
</evidence>
<dbReference type="RefSeq" id="WP_085225904.1">
    <property type="nucleotide sequence ID" value="NZ_AP022576.1"/>
</dbReference>
<comment type="caution">
    <text evidence="1">The sequence shown here is derived from an EMBL/GenBank/DDBJ whole genome shotgun (WGS) entry which is preliminary data.</text>
</comment>
<dbReference type="OrthoDB" id="165401at2"/>
<proteinExistence type="predicted"/>
<gene>
    <name evidence="1" type="ORF">AWC05_04840</name>
</gene>
<evidence type="ECO:0000313" key="1">
    <source>
        <dbReference type="EMBL" id="ORV47916.1"/>
    </source>
</evidence>
<dbReference type="STRING" id="292462.AWC05_04840"/>
<reference evidence="1 2" key="1">
    <citation type="submission" date="2016-01" db="EMBL/GenBank/DDBJ databases">
        <title>The new phylogeny of the genus Mycobacterium.</title>
        <authorList>
            <person name="Tarcisio F."/>
            <person name="Conor M."/>
            <person name="Antonella G."/>
            <person name="Elisabetta G."/>
            <person name="Giulia F.S."/>
            <person name="Sara T."/>
            <person name="Anna F."/>
            <person name="Clotilde B."/>
            <person name="Roberto B."/>
            <person name="Veronica D.S."/>
            <person name="Fabio R."/>
            <person name="Monica P."/>
            <person name="Olivier J."/>
            <person name="Enrico T."/>
            <person name="Nicola S."/>
        </authorList>
    </citation>
    <scope>NUCLEOTIDE SEQUENCE [LARGE SCALE GENOMIC DNA]</scope>
    <source>
        <strain evidence="1 2">DSM 44852</strain>
    </source>
</reference>
<name>A0A1X1TTN2_MYCFL</name>
<dbReference type="InterPro" id="IPR045423">
    <property type="entry name" value="DUF6510"/>
</dbReference>
<dbReference type="Proteomes" id="UP000193010">
    <property type="component" value="Unassembled WGS sequence"/>
</dbReference>
<dbReference type="AlphaFoldDB" id="A0A1X1TTN2"/>
<sequence>MSIVNEGFRGRSGYNANLSLRDLRGGYHRAPGIVVRYPVCEDVLARLVQTSTDGGLDFRGAQSWRAPIPVR</sequence>
<accession>A0A1X1TTN2</accession>
<keyword evidence="2" id="KW-1185">Reference proteome</keyword>